<evidence type="ECO:0000256" key="4">
    <source>
        <dbReference type="ARBA" id="ARBA00051114"/>
    </source>
</evidence>
<evidence type="ECO:0000259" key="6">
    <source>
        <dbReference type="PROSITE" id="PS50112"/>
    </source>
</evidence>
<evidence type="ECO:0000256" key="5">
    <source>
        <dbReference type="SAM" id="Phobius"/>
    </source>
</evidence>
<comment type="cofactor">
    <cofactor evidence="1">
        <name>Mg(2+)</name>
        <dbReference type="ChEBI" id="CHEBI:18420"/>
    </cofactor>
</comment>
<feature type="transmembrane region" description="Helical" evidence="5">
    <location>
        <begin position="12"/>
        <end position="29"/>
    </location>
</feature>
<feature type="domain" description="EAL" evidence="8">
    <location>
        <begin position="663"/>
        <end position="918"/>
    </location>
</feature>
<keyword evidence="5" id="KW-1133">Transmembrane helix</keyword>
<dbReference type="GO" id="GO:0071111">
    <property type="term" value="F:cyclic-guanylate-specific phosphodiesterase activity"/>
    <property type="evidence" value="ECO:0007669"/>
    <property type="project" value="UniProtKB-EC"/>
</dbReference>
<dbReference type="Gene3D" id="3.20.20.450">
    <property type="entry name" value="EAL domain"/>
    <property type="match status" value="1"/>
</dbReference>
<dbReference type="InterPro" id="IPR029787">
    <property type="entry name" value="Nucleotide_cyclase"/>
</dbReference>
<dbReference type="InterPro" id="IPR035965">
    <property type="entry name" value="PAS-like_dom_sf"/>
</dbReference>
<dbReference type="InterPro" id="IPR001610">
    <property type="entry name" value="PAC"/>
</dbReference>
<evidence type="ECO:0000259" key="8">
    <source>
        <dbReference type="PROSITE" id="PS50883"/>
    </source>
</evidence>
<evidence type="ECO:0000313" key="10">
    <source>
        <dbReference type="EMBL" id="QEW07248.1"/>
    </source>
</evidence>
<dbReference type="PANTHER" id="PTHR44757">
    <property type="entry name" value="DIGUANYLATE CYCLASE DGCP"/>
    <property type="match status" value="1"/>
</dbReference>
<dbReference type="SMART" id="SM00267">
    <property type="entry name" value="GGDEF"/>
    <property type="match status" value="1"/>
</dbReference>
<name>A0A5J6LFN1_9GAMM</name>
<feature type="domain" description="PAS" evidence="6">
    <location>
        <begin position="365"/>
        <end position="411"/>
    </location>
</feature>
<keyword evidence="11" id="KW-1185">Reference proteome</keyword>
<dbReference type="InterPro" id="IPR000700">
    <property type="entry name" value="PAS-assoc_C"/>
</dbReference>
<evidence type="ECO:0000256" key="3">
    <source>
        <dbReference type="ARBA" id="ARBA00022636"/>
    </source>
</evidence>
<dbReference type="EC" id="3.1.4.52" evidence="2"/>
<dbReference type="Pfam" id="PF13426">
    <property type="entry name" value="PAS_9"/>
    <property type="match status" value="1"/>
</dbReference>
<reference evidence="10 11" key="1">
    <citation type="submission" date="2019-09" db="EMBL/GenBank/DDBJ databases">
        <title>Nitrincola iocasae sp. nov., a bacterium isolated from the sediment collected at a cold seep field in South China Sea.</title>
        <authorList>
            <person name="Zhang H."/>
            <person name="Wang H."/>
            <person name="Li C."/>
        </authorList>
    </citation>
    <scope>NUCLEOTIDE SEQUENCE [LARGE SCALE GENOMIC DNA]</scope>
    <source>
        <strain evidence="10 11">KXZD1103</strain>
    </source>
</reference>
<feature type="transmembrane region" description="Helical" evidence="5">
    <location>
        <begin position="320"/>
        <end position="344"/>
    </location>
</feature>
<dbReference type="SMART" id="SM00052">
    <property type="entry name" value="EAL"/>
    <property type="match status" value="1"/>
</dbReference>
<proteinExistence type="predicted"/>
<dbReference type="InterPro" id="IPR029150">
    <property type="entry name" value="dCache_3"/>
</dbReference>
<dbReference type="InterPro" id="IPR000014">
    <property type="entry name" value="PAS"/>
</dbReference>
<dbReference type="CDD" id="cd01948">
    <property type="entry name" value="EAL"/>
    <property type="match status" value="1"/>
</dbReference>
<dbReference type="CDD" id="cd00130">
    <property type="entry name" value="PAS"/>
    <property type="match status" value="1"/>
</dbReference>
<dbReference type="Pfam" id="PF00563">
    <property type="entry name" value="EAL"/>
    <property type="match status" value="1"/>
</dbReference>
<feature type="domain" description="PAC" evidence="7">
    <location>
        <begin position="438"/>
        <end position="489"/>
    </location>
</feature>
<dbReference type="SUPFAM" id="SSF55785">
    <property type="entry name" value="PYP-like sensor domain (PAS domain)"/>
    <property type="match status" value="1"/>
</dbReference>
<dbReference type="NCBIfam" id="TIGR00254">
    <property type="entry name" value="GGDEF"/>
    <property type="match status" value="1"/>
</dbReference>
<dbReference type="SUPFAM" id="SSF55073">
    <property type="entry name" value="Nucleotide cyclase"/>
    <property type="match status" value="1"/>
</dbReference>
<dbReference type="InterPro" id="IPR035919">
    <property type="entry name" value="EAL_sf"/>
</dbReference>
<dbReference type="Proteomes" id="UP000325606">
    <property type="component" value="Chromosome"/>
</dbReference>
<dbReference type="Pfam" id="PF00990">
    <property type="entry name" value="GGDEF"/>
    <property type="match status" value="1"/>
</dbReference>
<dbReference type="Gene3D" id="3.30.70.270">
    <property type="match status" value="1"/>
</dbReference>
<dbReference type="SMART" id="SM00086">
    <property type="entry name" value="PAC"/>
    <property type="match status" value="1"/>
</dbReference>
<dbReference type="EMBL" id="CP044222">
    <property type="protein sequence ID" value="QEW07248.1"/>
    <property type="molecule type" value="Genomic_DNA"/>
</dbReference>
<evidence type="ECO:0000256" key="2">
    <source>
        <dbReference type="ARBA" id="ARBA00012282"/>
    </source>
</evidence>
<dbReference type="PROSITE" id="PS50883">
    <property type="entry name" value="EAL"/>
    <property type="match status" value="1"/>
</dbReference>
<dbReference type="PROSITE" id="PS50113">
    <property type="entry name" value="PAC"/>
    <property type="match status" value="1"/>
</dbReference>
<dbReference type="PROSITE" id="PS50112">
    <property type="entry name" value="PAS"/>
    <property type="match status" value="1"/>
</dbReference>
<dbReference type="KEGG" id="nik:F5I99_12465"/>
<dbReference type="GO" id="GO:0071732">
    <property type="term" value="P:cellular response to nitric oxide"/>
    <property type="evidence" value="ECO:0007669"/>
    <property type="project" value="UniProtKB-ARBA"/>
</dbReference>
<evidence type="ECO:0000259" key="7">
    <source>
        <dbReference type="PROSITE" id="PS50113"/>
    </source>
</evidence>
<dbReference type="FunFam" id="3.30.70.270:FF:000001">
    <property type="entry name" value="Diguanylate cyclase domain protein"/>
    <property type="match status" value="1"/>
</dbReference>
<feature type="domain" description="GGDEF" evidence="9">
    <location>
        <begin position="521"/>
        <end position="654"/>
    </location>
</feature>
<dbReference type="SMART" id="SM00091">
    <property type="entry name" value="PAS"/>
    <property type="match status" value="1"/>
</dbReference>
<dbReference type="InterPro" id="IPR000160">
    <property type="entry name" value="GGDEF_dom"/>
</dbReference>
<accession>A0A5J6LFN1</accession>
<dbReference type="AlphaFoldDB" id="A0A5J6LFN1"/>
<evidence type="ECO:0000259" key="9">
    <source>
        <dbReference type="PROSITE" id="PS50887"/>
    </source>
</evidence>
<dbReference type="InterPro" id="IPR001633">
    <property type="entry name" value="EAL_dom"/>
</dbReference>
<dbReference type="CDD" id="cd01949">
    <property type="entry name" value="GGDEF"/>
    <property type="match status" value="1"/>
</dbReference>
<sequence length="921" mass="104275">MQIPSLWRARIHSTIATLLAIVLVGIFLFKQHSIQTQLLGEQQEIALDTAYRAIVETTRRDIEARFRFQIMRPEVLELVAIAGDATEQELPVLRGKLYRLLEPVYREMEEIGLLQFQFHLPDDRVLLRFHHPQRSGDPLFSLRPSIRIVHTEQRPVYGLETGSTTSGFRYIFPLQRNNKHLGSVELSMPFSYLQTQMNRLLGRGEFALVFDRQRVLATVDSINRVYYSESTIHPGFLVENRILTAEHQLFSQSDVVFRLQQQLRENTKVQRLMPHHKAFVISAKEADQHYMISFLPVQGLSGESIAYVIRFKPSNAPAHLFNTLLSNLAVATALILLLGVLYFYNLRQRLQLQEDICRRQVTESELSLYANIFEGSGEAIMVTDHKNCITAINPAFSHLTGYTEKEVIGSNPSLLASGHTPAETYQAMWQALGEHDFWQGELWDRRKDGSLYPKWVTISAMRSQGEISHYIASFTNISDRKAAEDKIERLAHHDPLTGLLNRYSLELRLEQSILSAQREQLLAAVVFIDLDRFKTINDSLGHQVGDKLLIEVAKRLKQRTRDSDIVSRQGGDEFVVVLTGLRSTNDIPHVINAMSVALSQAYKIDQYSLSCTPSMGVAIFPTDGMDMETLLKNADTAMYHAKEKGRNNVQYFTAAMTQTAIERLAIEQDLRHAIQNDEFELYYQPQVCAHSQQILGVEALIRWHHPQQGLVPPLRFIPVAEESGLIETIGAWVLEEACRQLSDWRDEGICNIHIAVNLSSHQLRSASIVTQVAECMQRYAIKAGELELEITESVAMDNPEHCISQLMALRNLGVSLAIDDFGTGYSSLAYLKRLPIDILKLDRSFVHDIETDPNDAAISEATISMAHALGLKVVAEGVETQGQAYFLASIHDCDLLQGYLFGKPEPANIIVEQLKKHLHSH</sequence>
<dbReference type="Pfam" id="PF14827">
    <property type="entry name" value="dCache_3"/>
    <property type="match status" value="1"/>
</dbReference>
<gene>
    <name evidence="10" type="ORF">F5I99_12465</name>
</gene>
<protein>
    <recommendedName>
        <fullName evidence="2">cyclic-guanylate-specific phosphodiesterase</fullName>
        <ecNumber evidence="2">3.1.4.52</ecNumber>
    </recommendedName>
</protein>
<evidence type="ECO:0000256" key="1">
    <source>
        <dbReference type="ARBA" id="ARBA00001946"/>
    </source>
</evidence>
<dbReference type="NCBIfam" id="TIGR00229">
    <property type="entry name" value="sensory_box"/>
    <property type="match status" value="1"/>
</dbReference>
<keyword evidence="5" id="KW-0812">Transmembrane</keyword>
<dbReference type="RefSeq" id="WP_151056469.1">
    <property type="nucleotide sequence ID" value="NZ_CP044222.1"/>
</dbReference>
<comment type="catalytic activity">
    <reaction evidence="4">
        <text>3',3'-c-di-GMP + H2O = 5'-phosphoguanylyl(3'-&gt;5')guanosine + H(+)</text>
        <dbReference type="Rhea" id="RHEA:24902"/>
        <dbReference type="ChEBI" id="CHEBI:15377"/>
        <dbReference type="ChEBI" id="CHEBI:15378"/>
        <dbReference type="ChEBI" id="CHEBI:58754"/>
        <dbReference type="ChEBI" id="CHEBI:58805"/>
        <dbReference type="EC" id="3.1.4.52"/>
    </reaction>
    <physiologicalReaction direction="left-to-right" evidence="4">
        <dbReference type="Rhea" id="RHEA:24903"/>
    </physiologicalReaction>
</comment>
<dbReference type="PROSITE" id="PS50887">
    <property type="entry name" value="GGDEF"/>
    <property type="match status" value="1"/>
</dbReference>
<organism evidence="10 11">
    <name type="scientific">Nitrincola iocasae</name>
    <dbReference type="NCBI Taxonomy" id="2614693"/>
    <lineage>
        <taxon>Bacteria</taxon>
        <taxon>Pseudomonadati</taxon>
        <taxon>Pseudomonadota</taxon>
        <taxon>Gammaproteobacteria</taxon>
        <taxon>Oceanospirillales</taxon>
        <taxon>Oceanospirillaceae</taxon>
        <taxon>Nitrincola</taxon>
    </lineage>
</organism>
<keyword evidence="5" id="KW-0472">Membrane</keyword>
<dbReference type="SUPFAM" id="SSF141868">
    <property type="entry name" value="EAL domain-like"/>
    <property type="match status" value="1"/>
</dbReference>
<dbReference type="InterPro" id="IPR043128">
    <property type="entry name" value="Rev_trsase/Diguanyl_cyclase"/>
</dbReference>
<dbReference type="Gene3D" id="3.30.450.20">
    <property type="entry name" value="PAS domain"/>
    <property type="match status" value="1"/>
</dbReference>
<evidence type="ECO:0000313" key="11">
    <source>
        <dbReference type="Proteomes" id="UP000325606"/>
    </source>
</evidence>
<dbReference type="FunFam" id="3.20.20.450:FF:000001">
    <property type="entry name" value="Cyclic di-GMP phosphodiesterase yahA"/>
    <property type="match status" value="1"/>
</dbReference>
<dbReference type="InterPro" id="IPR052155">
    <property type="entry name" value="Biofilm_reg_signaling"/>
</dbReference>
<keyword evidence="3" id="KW-0973">c-di-GMP</keyword>
<dbReference type="PANTHER" id="PTHR44757:SF2">
    <property type="entry name" value="BIOFILM ARCHITECTURE MAINTENANCE PROTEIN MBAA"/>
    <property type="match status" value="1"/>
</dbReference>